<gene>
    <name evidence="9" type="ORF">DYI37_16030</name>
</gene>
<dbReference type="PANTHER" id="PTHR46383:SF2">
    <property type="entry name" value="AMINOTRANSFERASE"/>
    <property type="match status" value="1"/>
</dbReference>
<dbReference type="Gene3D" id="3.40.640.10">
    <property type="entry name" value="Type I PLP-dependent aspartate aminotransferase-like (Major domain)"/>
    <property type="match status" value="1"/>
</dbReference>
<keyword evidence="5 9" id="KW-0808">Transferase</keyword>
<dbReference type="InterPro" id="IPR015424">
    <property type="entry name" value="PyrdxlP-dep_Trfase"/>
</dbReference>
<evidence type="ECO:0000256" key="2">
    <source>
        <dbReference type="ARBA" id="ARBA00007441"/>
    </source>
</evidence>
<evidence type="ECO:0000259" key="8">
    <source>
        <dbReference type="Pfam" id="PF00155"/>
    </source>
</evidence>
<evidence type="ECO:0000256" key="1">
    <source>
        <dbReference type="ARBA" id="ARBA00001933"/>
    </source>
</evidence>
<dbReference type="GO" id="GO:0006520">
    <property type="term" value="P:amino acid metabolic process"/>
    <property type="evidence" value="ECO:0007669"/>
    <property type="project" value="InterPro"/>
</dbReference>
<dbReference type="InterPro" id="IPR004839">
    <property type="entry name" value="Aminotransferase_I/II_large"/>
</dbReference>
<dbReference type="AlphaFoldDB" id="A0A371WZE4"/>
<sequence length="390" mass="42069">MSKSGGRGASIRSQVEPFRAMSVMAEANRLRAEGRNVLSLAVGQPVSPAPRAARKAAQAMIAAGPVSYTDAMGRMDLRRAIAAHYETSYGVCVDPARVMITTGASGGFNIAFLAGFEAGDEIALASPGYPAYRNIMRALGITAREIPVGPEDDYVLTRAHLEDAYAERPFQGVLIASPANPTGTMTSPDELGRIADFCRETGVRLISDEIYHRLSFGKTERSVLQDLDEAIILNSFSKYYCMTGWRIGWMILPPELVGAAERLGQNIYISASDLSQTAALAALGAAEELDAVRDSYRPKRAAMMERLPAIGFRAIAPIDGAFYAYAQIPEAFASATQFAARLLAEQHVALTPGIDFDPLRGDAFVRLSYAGDERDVLEALERIDCFVAKG</sequence>
<keyword evidence="4 9" id="KW-0032">Aminotransferase</keyword>
<dbReference type="InterPro" id="IPR050596">
    <property type="entry name" value="AspAT/PAT-like"/>
</dbReference>
<comment type="catalytic activity">
    <reaction evidence="7">
        <text>L-aspartate + 2-oxoglutarate = oxaloacetate + L-glutamate</text>
        <dbReference type="Rhea" id="RHEA:21824"/>
        <dbReference type="ChEBI" id="CHEBI:16452"/>
        <dbReference type="ChEBI" id="CHEBI:16810"/>
        <dbReference type="ChEBI" id="CHEBI:29985"/>
        <dbReference type="ChEBI" id="CHEBI:29991"/>
        <dbReference type="EC" id="2.6.1.1"/>
    </reaction>
</comment>
<dbReference type="OrthoDB" id="7973357at2"/>
<feature type="domain" description="Aminotransferase class I/classII large" evidence="8">
    <location>
        <begin position="36"/>
        <end position="383"/>
    </location>
</feature>
<name>A0A371WZE4_9HYPH</name>
<dbReference type="RefSeq" id="WP_116684283.1">
    <property type="nucleotide sequence ID" value="NZ_QURL01000007.1"/>
</dbReference>
<evidence type="ECO:0000256" key="7">
    <source>
        <dbReference type="ARBA" id="ARBA00049185"/>
    </source>
</evidence>
<keyword evidence="10" id="KW-1185">Reference proteome</keyword>
<evidence type="ECO:0000256" key="4">
    <source>
        <dbReference type="ARBA" id="ARBA00022576"/>
    </source>
</evidence>
<dbReference type="PANTHER" id="PTHR46383">
    <property type="entry name" value="ASPARTATE AMINOTRANSFERASE"/>
    <property type="match status" value="1"/>
</dbReference>
<comment type="similarity">
    <text evidence="2">Belongs to the class-I pyridoxal-phosphate-dependent aminotransferase family.</text>
</comment>
<keyword evidence="6" id="KW-0663">Pyridoxal phosphate</keyword>
<dbReference type="Proteomes" id="UP000264310">
    <property type="component" value="Unassembled WGS sequence"/>
</dbReference>
<evidence type="ECO:0000256" key="6">
    <source>
        <dbReference type="ARBA" id="ARBA00022898"/>
    </source>
</evidence>
<evidence type="ECO:0000313" key="9">
    <source>
        <dbReference type="EMBL" id="RFC62342.1"/>
    </source>
</evidence>
<reference evidence="9 10" key="1">
    <citation type="submission" date="2018-08" db="EMBL/GenBank/DDBJ databases">
        <title>Fulvimarina sp. 85, whole genome shotgun sequence.</title>
        <authorList>
            <person name="Tuo L."/>
        </authorList>
    </citation>
    <scope>NUCLEOTIDE SEQUENCE [LARGE SCALE GENOMIC DNA]</scope>
    <source>
        <strain evidence="9 10">85</strain>
    </source>
</reference>
<dbReference type="InterPro" id="IPR015421">
    <property type="entry name" value="PyrdxlP-dep_Trfase_major"/>
</dbReference>
<evidence type="ECO:0000256" key="5">
    <source>
        <dbReference type="ARBA" id="ARBA00022679"/>
    </source>
</evidence>
<dbReference type="EC" id="2.6.1.1" evidence="3"/>
<protein>
    <recommendedName>
        <fullName evidence="3">aspartate transaminase</fullName>
        <ecNumber evidence="3">2.6.1.1</ecNumber>
    </recommendedName>
</protein>
<proteinExistence type="inferred from homology"/>
<evidence type="ECO:0000256" key="3">
    <source>
        <dbReference type="ARBA" id="ARBA00012753"/>
    </source>
</evidence>
<dbReference type="Pfam" id="PF00155">
    <property type="entry name" value="Aminotran_1_2"/>
    <property type="match status" value="1"/>
</dbReference>
<comment type="cofactor">
    <cofactor evidence="1">
        <name>pyridoxal 5'-phosphate</name>
        <dbReference type="ChEBI" id="CHEBI:597326"/>
    </cofactor>
</comment>
<dbReference type="EMBL" id="QURL01000007">
    <property type="protein sequence ID" value="RFC62342.1"/>
    <property type="molecule type" value="Genomic_DNA"/>
</dbReference>
<dbReference type="CDD" id="cd00609">
    <property type="entry name" value="AAT_like"/>
    <property type="match status" value="1"/>
</dbReference>
<organism evidence="9 10">
    <name type="scientific">Fulvimarina endophytica</name>
    <dbReference type="NCBI Taxonomy" id="2293836"/>
    <lineage>
        <taxon>Bacteria</taxon>
        <taxon>Pseudomonadati</taxon>
        <taxon>Pseudomonadota</taxon>
        <taxon>Alphaproteobacteria</taxon>
        <taxon>Hyphomicrobiales</taxon>
        <taxon>Aurantimonadaceae</taxon>
        <taxon>Fulvimarina</taxon>
    </lineage>
</organism>
<dbReference type="GO" id="GO:0030170">
    <property type="term" value="F:pyridoxal phosphate binding"/>
    <property type="evidence" value="ECO:0007669"/>
    <property type="project" value="InterPro"/>
</dbReference>
<dbReference type="GO" id="GO:0004069">
    <property type="term" value="F:L-aspartate:2-oxoglutarate aminotransferase activity"/>
    <property type="evidence" value="ECO:0007669"/>
    <property type="project" value="UniProtKB-EC"/>
</dbReference>
<evidence type="ECO:0000313" key="10">
    <source>
        <dbReference type="Proteomes" id="UP000264310"/>
    </source>
</evidence>
<accession>A0A371WZE4</accession>
<dbReference type="SUPFAM" id="SSF53383">
    <property type="entry name" value="PLP-dependent transferases"/>
    <property type="match status" value="1"/>
</dbReference>
<comment type="caution">
    <text evidence="9">The sequence shown here is derived from an EMBL/GenBank/DDBJ whole genome shotgun (WGS) entry which is preliminary data.</text>
</comment>